<accession>A0A645AJW4</accession>
<protein>
    <recommendedName>
        <fullName evidence="2">Glycosyltransferase</fullName>
    </recommendedName>
</protein>
<sequence length="352" mass="40575">MKILFVVQGEGRGHFTQSIALAEQFQKAGHQICCTLVGLPQNRKIPDFYKKLNISPLFSYNTLSIQYNKGYTQISLSKTILNSLRFILSKQIKKGISTIDNCIKEYQPDLIINFYEPLFGLYSFLRETPCRYITIAHQYMIFSKRSYYSTNFFYSIFLKLFSSLCIGRANEIYALSMYRWSDFSKQNIKTISPLLRSDVTEGVDKVTKGGFILCYILNQGYANDLIDWHNDNSDIEIHAFWDNFSLPSEYRINDKLTFHHIDDKKFLAKMASCDGVITTAGFETICEAAYYNKPILMIPAHPEQEINAKEFSSIGLGIISKNMNPSLLLSQIERESFPRTKECHITELLTDK</sequence>
<dbReference type="PANTHER" id="PTHR21015:SF22">
    <property type="entry name" value="GLYCOSYLTRANSFERASE"/>
    <property type="match status" value="1"/>
</dbReference>
<evidence type="ECO:0000313" key="1">
    <source>
        <dbReference type="EMBL" id="MPM53449.1"/>
    </source>
</evidence>
<evidence type="ECO:0008006" key="2">
    <source>
        <dbReference type="Google" id="ProtNLM"/>
    </source>
</evidence>
<comment type="caution">
    <text evidence="1">The sequence shown here is derived from an EMBL/GenBank/DDBJ whole genome shotgun (WGS) entry which is preliminary data.</text>
</comment>
<dbReference type="SUPFAM" id="SSF53756">
    <property type="entry name" value="UDP-Glycosyltransferase/glycogen phosphorylase"/>
    <property type="match status" value="1"/>
</dbReference>
<proteinExistence type="predicted"/>
<dbReference type="PANTHER" id="PTHR21015">
    <property type="entry name" value="UDP-N-ACETYLGLUCOSAMINE--N-ACETYLMURAMYL-(PENTAPEPTIDE) PYROPHOSPHORYL-UNDECAPRENOL N-ACETYLGLUCOSAMINE TRANSFERASE 1"/>
    <property type="match status" value="1"/>
</dbReference>
<dbReference type="Pfam" id="PF13528">
    <property type="entry name" value="Glyco_trans_1_3"/>
    <property type="match status" value="1"/>
</dbReference>
<reference evidence="1" key="1">
    <citation type="submission" date="2019-08" db="EMBL/GenBank/DDBJ databases">
        <authorList>
            <person name="Kucharzyk K."/>
            <person name="Murdoch R.W."/>
            <person name="Higgins S."/>
            <person name="Loffler F."/>
        </authorList>
    </citation>
    <scope>NUCLEOTIDE SEQUENCE</scope>
</reference>
<organism evidence="1">
    <name type="scientific">bioreactor metagenome</name>
    <dbReference type="NCBI Taxonomy" id="1076179"/>
    <lineage>
        <taxon>unclassified sequences</taxon>
        <taxon>metagenomes</taxon>
        <taxon>ecological metagenomes</taxon>
    </lineage>
</organism>
<dbReference type="Gene3D" id="3.40.50.2000">
    <property type="entry name" value="Glycogen Phosphorylase B"/>
    <property type="match status" value="1"/>
</dbReference>
<dbReference type="GO" id="GO:0016757">
    <property type="term" value="F:glycosyltransferase activity"/>
    <property type="evidence" value="ECO:0007669"/>
    <property type="project" value="TreeGrafter"/>
</dbReference>
<dbReference type="EMBL" id="VSSQ01014342">
    <property type="protein sequence ID" value="MPM53449.1"/>
    <property type="molecule type" value="Genomic_DNA"/>
</dbReference>
<name>A0A645AJW4_9ZZZZ</name>
<gene>
    <name evidence="1" type="ORF">SDC9_100217</name>
</gene>
<dbReference type="AlphaFoldDB" id="A0A645AJW4"/>